<name>A0ABN2Z434_9MICC</name>
<dbReference type="Proteomes" id="UP001500102">
    <property type="component" value="Unassembled WGS sequence"/>
</dbReference>
<evidence type="ECO:0000313" key="3">
    <source>
        <dbReference type="Proteomes" id="UP001500102"/>
    </source>
</evidence>
<evidence type="ECO:0000313" key="2">
    <source>
        <dbReference type="EMBL" id="GAA2136459.1"/>
    </source>
</evidence>
<evidence type="ECO:0000256" key="1">
    <source>
        <dbReference type="SAM" id="MobiDB-lite"/>
    </source>
</evidence>
<keyword evidence="3" id="KW-1185">Reference proteome</keyword>
<gene>
    <name evidence="2" type="ORF">GCM10009825_21690</name>
</gene>
<proteinExistence type="predicted"/>
<protein>
    <submittedName>
        <fullName evidence="2">Uncharacterized protein</fullName>
    </submittedName>
</protein>
<comment type="caution">
    <text evidence="2">The sequence shown here is derived from an EMBL/GenBank/DDBJ whole genome shotgun (WGS) entry which is preliminary data.</text>
</comment>
<dbReference type="EMBL" id="BAAAQB010000030">
    <property type="protein sequence ID" value="GAA2136459.1"/>
    <property type="molecule type" value="Genomic_DNA"/>
</dbReference>
<feature type="region of interest" description="Disordered" evidence="1">
    <location>
        <begin position="92"/>
        <end position="112"/>
    </location>
</feature>
<organism evidence="2 3">
    <name type="scientific">Arthrobacter humicola</name>
    <dbReference type="NCBI Taxonomy" id="409291"/>
    <lineage>
        <taxon>Bacteria</taxon>
        <taxon>Bacillati</taxon>
        <taxon>Actinomycetota</taxon>
        <taxon>Actinomycetes</taxon>
        <taxon>Micrococcales</taxon>
        <taxon>Micrococcaceae</taxon>
        <taxon>Arthrobacter</taxon>
    </lineage>
</organism>
<feature type="region of interest" description="Disordered" evidence="1">
    <location>
        <begin position="16"/>
        <end position="38"/>
    </location>
</feature>
<reference evidence="2 3" key="1">
    <citation type="journal article" date="2019" name="Int. J. Syst. Evol. Microbiol.">
        <title>The Global Catalogue of Microorganisms (GCM) 10K type strain sequencing project: providing services to taxonomists for standard genome sequencing and annotation.</title>
        <authorList>
            <consortium name="The Broad Institute Genomics Platform"/>
            <consortium name="The Broad Institute Genome Sequencing Center for Infectious Disease"/>
            <person name="Wu L."/>
            <person name="Ma J."/>
        </authorList>
    </citation>
    <scope>NUCLEOTIDE SEQUENCE [LARGE SCALE GENOMIC DNA]</scope>
    <source>
        <strain evidence="2 3">JCM 15921</strain>
    </source>
</reference>
<sequence length="112" mass="11851">MPKVKSAVGAVLEAAEEVAEPGAGPRAPVQEASGSTRRTAPMLAAIRRAILLGTLLLGTEGITSGSWMVRRLRNSPSLVDGGVRDLLRRTVTGRMGPQKRWPAPRGAGHRFS</sequence>
<feature type="compositionally biased region" description="Low complexity" evidence="1">
    <location>
        <begin position="20"/>
        <end position="29"/>
    </location>
</feature>
<accession>A0ABN2Z434</accession>